<gene>
    <name evidence="1" type="ORF">FGO68_gene1021</name>
</gene>
<dbReference type="EMBL" id="RRYP01010354">
    <property type="protein sequence ID" value="TNV78431.1"/>
    <property type="molecule type" value="Genomic_DNA"/>
</dbReference>
<reference evidence="1" key="1">
    <citation type="submission" date="2019-06" db="EMBL/GenBank/DDBJ databases">
        <authorList>
            <person name="Zheng W."/>
        </authorList>
    </citation>
    <scope>NUCLEOTIDE SEQUENCE</scope>
    <source>
        <strain evidence="1">QDHG01</strain>
    </source>
</reference>
<evidence type="ECO:0000313" key="1">
    <source>
        <dbReference type="EMBL" id="TNV78431.1"/>
    </source>
</evidence>
<comment type="caution">
    <text evidence="1">The sequence shown here is derived from an EMBL/GenBank/DDBJ whole genome shotgun (WGS) entry which is preliminary data.</text>
</comment>
<dbReference type="Proteomes" id="UP000785679">
    <property type="component" value="Unassembled WGS sequence"/>
</dbReference>
<keyword evidence="2" id="KW-1185">Reference proteome</keyword>
<dbReference type="AlphaFoldDB" id="A0A8J8NQM5"/>
<proteinExistence type="predicted"/>
<name>A0A8J8NQM5_HALGN</name>
<organism evidence="1 2">
    <name type="scientific">Halteria grandinella</name>
    <dbReference type="NCBI Taxonomy" id="5974"/>
    <lineage>
        <taxon>Eukaryota</taxon>
        <taxon>Sar</taxon>
        <taxon>Alveolata</taxon>
        <taxon>Ciliophora</taxon>
        <taxon>Intramacronucleata</taxon>
        <taxon>Spirotrichea</taxon>
        <taxon>Stichotrichia</taxon>
        <taxon>Sporadotrichida</taxon>
        <taxon>Halteriidae</taxon>
        <taxon>Halteria</taxon>
    </lineage>
</organism>
<accession>A0A8J8NQM5</accession>
<protein>
    <submittedName>
        <fullName evidence="1">Uncharacterized protein</fullName>
    </submittedName>
</protein>
<sequence length="93" mass="10733">MEMNLLIGEPLVLQQQEQILFYAADPRPRVTPSCYYQLPCPAHYRRCGEIIQDNPKTKARVVHLSVERYQTEGIRALYHCQAISWSILIGESS</sequence>
<evidence type="ECO:0000313" key="2">
    <source>
        <dbReference type="Proteomes" id="UP000785679"/>
    </source>
</evidence>